<dbReference type="SUPFAM" id="SSF46689">
    <property type="entry name" value="Homeodomain-like"/>
    <property type="match status" value="1"/>
</dbReference>
<dbReference type="InterPro" id="IPR047640">
    <property type="entry name" value="RpiR-like"/>
</dbReference>
<dbReference type="InterPro" id="IPR000281">
    <property type="entry name" value="HTH_RpiR"/>
</dbReference>
<dbReference type="RefSeq" id="WP_206968072.1">
    <property type="nucleotide sequence ID" value="NZ_JAFLVX010000035.1"/>
</dbReference>
<dbReference type="InterPro" id="IPR036388">
    <property type="entry name" value="WH-like_DNA-bd_sf"/>
</dbReference>
<dbReference type="PANTHER" id="PTHR30514:SF1">
    <property type="entry name" value="HTH-TYPE TRANSCRIPTIONAL REGULATOR HEXR-RELATED"/>
    <property type="match status" value="1"/>
</dbReference>
<name>A0ABS3HVJ5_9ENTE</name>
<dbReference type="Pfam" id="PF01418">
    <property type="entry name" value="HTH_6"/>
    <property type="match status" value="1"/>
</dbReference>
<keyword evidence="3" id="KW-1185">Reference proteome</keyword>
<dbReference type="SUPFAM" id="SSF53697">
    <property type="entry name" value="SIS domain"/>
    <property type="match status" value="1"/>
</dbReference>
<dbReference type="Pfam" id="PF01380">
    <property type="entry name" value="SIS"/>
    <property type="match status" value="1"/>
</dbReference>
<dbReference type="Proteomes" id="UP000664857">
    <property type="component" value="Unassembled WGS sequence"/>
</dbReference>
<protein>
    <submittedName>
        <fullName evidence="2">MurR/RpiR family transcriptional regulator</fullName>
    </submittedName>
</protein>
<feature type="domain" description="HTH rpiR-type" evidence="1">
    <location>
        <begin position="2"/>
        <end position="78"/>
    </location>
</feature>
<evidence type="ECO:0000313" key="2">
    <source>
        <dbReference type="EMBL" id="MBO0477779.1"/>
    </source>
</evidence>
<dbReference type="InterPro" id="IPR001347">
    <property type="entry name" value="SIS_dom"/>
</dbReference>
<gene>
    <name evidence="2" type="ORF">DOK76_11900</name>
</gene>
<organism evidence="2 3">
    <name type="scientific">Candidatus Vagococcus giribetii</name>
    <dbReference type="NCBI Taxonomy" id="2230876"/>
    <lineage>
        <taxon>Bacteria</taxon>
        <taxon>Bacillati</taxon>
        <taxon>Bacillota</taxon>
        <taxon>Bacilli</taxon>
        <taxon>Lactobacillales</taxon>
        <taxon>Enterococcaceae</taxon>
        <taxon>Vagococcus</taxon>
    </lineage>
</organism>
<proteinExistence type="predicted"/>
<dbReference type="Gene3D" id="1.10.10.10">
    <property type="entry name" value="Winged helix-like DNA-binding domain superfamily/Winged helix DNA-binding domain"/>
    <property type="match status" value="1"/>
</dbReference>
<dbReference type="InterPro" id="IPR009057">
    <property type="entry name" value="Homeodomain-like_sf"/>
</dbReference>
<dbReference type="PROSITE" id="PS51071">
    <property type="entry name" value="HTH_RPIR"/>
    <property type="match status" value="1"/>
</dbReference>
<evidence type="ECO:0000313" key="3">
    <source>
        <dbReference type="Proteomes" id="UP000664857"/>
    </source>
</evidence>
<evidence type="ECO:0000259" key="1">
    <source>
        <dbReference type="PROSITE" id="PS51071"/>
    </source>
</evidence>
<reference evidence="2 3" key="1">
    <citation type="submission" date="2021-03" db="EMBL/GenBank/DDBJ databases">
        <title>Enterococcal diversity collection.</title>
        <authorList>
            <person name="Gilmore M.S."/>
            <person name="Schwartzman J."/>
            <person name="Van Tyne D."/>
            <person name="Martin M."/>
            <person name="Earl A.M."/>
            <person name="Manson A.L."/>
            <person name="Straub T."/>
            <person name="Salamzade R."/>
            <person name="Saavedra J."/>
            <person name="Lebreton F."/>
            <person name="Prichula J."/>
            <person name="Schaufler K."/>
            <person name="Gaca A."/>
            <person name="Sgardioli B."/>
            <person name="Wagenaar J."/>
            <person name="Strong T."/>
        </authorList>
    </citation>
    <scope>NUCLEOTIDE SEQUENCE [LARGE SCALE GENOMIC DNA]</scope>
    <source>
        <strain evidence="2 3">DIV0080</strain>
    </source>
</reference>
<dbReference type="Gene3D" id="3.40.50.10490">
    <property type="entry name" value="Glucose-6-phosphate isomerase like protein, domain 1"/>
    <property type="match status" value="1"/>
</dbReference>
<accession>A0ABS3HVJ5</accession>
<dbReference type="PANTHER" id="PTHR30514">
    <property type="entry name" value="GLUCOKINASE"/>
    <property type="match status" value="1"/>
</dbReference>
<dbReference type="InterPro" id="IPR046348">
    <property type="entry name" value="SIS_dom_sf"/>
</dbReference>
<sequence>MISLKNIINSHQSTLTKSELVICDYLLENSELIKNMTLLELSQKTYSSKTNVLRLLKKIGFSGFIDFKYYLLAQDTESDSIPFLNLINKKIAAIDIDSISVKLNHLVNESNNIFLFGTGQDQQIQAKNLKNYLLKSGIISTFIPLNINAELTNTVLSSLTSDDLIIVFSSKGDNDLLKKYFKDLNRHNTQLVSFTTFKDGWIQKQSELSISLGIEQFQDPILTYQSGMMHLLLNIISTKIQINS</sequence>
<dbReference type="EMBL" id="JAFLVX010000035">
    <property type="protein sequence ID" value="MBO0477779.1"/>
    <property type="molecule type" value="Genomic_DNA"/>
</dbReference>
<comment type="caution">
    <text evidence="2">The sequence shown here is derived from an EMBL/GenBank/DDBJ whole genome shotgun (WGS) entry which is preliminary data.</text>
</comment>